<evidence type="ECO:0000256" key="2">
    <source>
        <dbReference type="ARBA" id="ARBA00022552"/>
    </source>
</evidence>
<dbReference type="SUPFAM" id="SSF53790">
    <property type="entry name" value="Tetrapyrrole methylase"/>
    <property type="match status" value="1"/>
</dbReference>
<proteinExistence type="predicted"/>
<dbReference type="GO" id="GO:0008168">
    <property type="term" value="F:methyltransferase activity"/>
    <property type="evidence" value="ECO:0007669"/>
    <property type="project" value="UniProtKB-KW"/>
</dbReference>
<dbReference type="Pfam" id="PF00590">
    <property type="entry name" value="TP_methylase"/>
    <property type="match status" value="1"/>
</dbReference>
<dbReference type="GeneID" id="92928327"/>
<evidence type="ECO:0000313" key="8">
    <source>
        <dbReference type="Proteomes" id="UP000262954"/>
    </source>
</evidence>
<dbReference type="InterPro" id="IPR000878">
    <property type="entry name" value="4pyrrol_Mease"/>
</dbReference>
<accession>A0A354LZ56</accession>
<evidence type="ECO:0000259" key="6">
    <source>
        <dbReference type="Pfam" id="PF00590"/>
    </source>
</evidence>
<dbReference type="EMBL" id="DNWC01000015">
    <property type="protein sequence ID" value="HBJ07545.1"/>
    <property type="molecule type" value="Genomic_DNA"/>
</dbReference>
<evidence type="ECO:0000256" key="3">
    <source>
        <dbReference type="ARBA" id="ARBA00022603"/>
    </source>
</evidence>
<comment type="caution">
    <text evidence="7">The sequence shown here is derived from an EMBL/GenBank/DDBJ whole genome shotgun (WGS) entry which is preliminary data.</text>
</comment>
<evidence type="ECO:0000256" key="1">
    <source>
        <dbReference type="ARBA" id="ARBA00022490"/>
    </source>
</evidence>
<evidence type="ECO:0000256" key="5">
    <source>
        <dbReference type="ARBA" id="ARBA00022691"/>
    </source>
</evidence>
<dbReference type="PANTHER" id="PTHR46111:SF2">
    <property type="entry name" value="SAM-DEPENDENT METHYLTRANSFERASE"/>
    <property type="match status" value="1"/>
</dbReference>
<evidence type="ECO:0000313" key="7">
    <source>
        <dbReference type="EMBL" id="HBJ07545.1"/>
    </source>
</evidence>
<protein>
    <submittedName>
        <fullName evidence="7">SAM-dependent methyltransferase</fullName>
    </submittedName>
</protein>
<dbReference type="Proteomes" id="UP000262954">
    <property type="component" value="Unassembled WGS sequence"/>
</dbReference>
<dbReference type="RefSeq" id="WP_009318777.1">
    <property type="nucleotide sequence ID" value="NZ_AP028032.1"/>
</dbReference>
<sequence>MHSAALYLIPVTLGDTPVDRVLPVYNNTIISGISHFIVENIRTARRFLKKSNPEINIDSLTFYTLNGHTRPEEVSDYLTPLAAGFSVGIISEAGCPAIADPGADVVAIAQRAGYKVVPLVGPSSILMSLMASGFNGQSFAFHGYLPIDAGERARMLKNLEHRIYAENETQIFIETPYRNSRIIDDFIKTCNPLTKLCIAANITCEDEYIRTLTLKEWNKVKPDLGKKPCIFLLYK</sequence>
<keyword evidence="4 7" id="KW-0808">Transferase</keyword>
<feature type="domain" description="Tetrapyrrole methylase" evidence="6">
    <location>
        <begin position="71"/>
        <end position="216"/>
    </location>
</feature>
<name>A0A354LZ56_9BACT</name>
<dbReference type="Gene3D" id="3.30.950.10">
    <property type="entry name" value="Methyltransferase, Cobalt-precorrin-4 Transmethylase, Domain 2"/>
    <property type="match status" value="1"/>
</dbReference>
<evidence type="ECO:0000256" key="4">
    <source>
        <dbReference type="ARBA" id="ARBA00022679"/>
    </source>
</evidence>
<dbReference type="PIRSF" id="PIRSF005917">
    <property type="entry name" value="MTase_YraL"/>
    <property type="match status" value="1"/>
</dbReference>
<dbReference type="InterPro" id="IPR035996">
    <property type="entry name" value="4pyrrol_Methylase_sf"/>
</dbReference>
<dbReference type="InterPro" id="IPR014776">
    <property type="entry name" value="4pyrrole_Mease_sub2"/>
</dbReference>
<keyword evidence="3 7" id="KW-0489">Methyltransferase</keyword>
<gene>
    <name evidence="7" type="ORF">DDY73_00935</name>
</gene>
<organism evidence="7 8">
    <name type="scientific">Coprobacter fastidiosus</name>
    <dbReference type="NCBI Taxonomy" id="1099853"/>
    <lineage>
        <taxon>Bacteria</taxon>
        <taxon>Pseudomonadati</taxon>
        <taxon>Bacteroidota</taxon>
        <taxon>Bacteroidia</taxon>
        <taxon>Bacteroidales</taxon>
        <taxon>Barnesiellaceae</taxon>
        <taxon>Coprobacter</taxon>
    </lineage>
</organism>
<dbReference type="GO" id="GO:0006364">
    <property type="term" value="P:rRNA processing"/>
    <property type="evidence" value="ECO:0007669"/>
    <property type="project" value="UniProtKB-KW"/>
</dbReference>
<keyword evidence="2" id="KW-0698">rRNA processing</keyword>
<dbReference type="GO" id="GO:0032259">
    <property type="term" value="P:methylation"/>
    <property type="evidence" value="ECO:0007669"/>
    <property type="project" value="UniProtKB-KW"/>
</dbReference>
<dbReference type="AlphaFoldDB" id="A0A354LZ56"/>
<keyword evidence="1" id="KW-0963">Cytoplasm</keyword>
<dbReference type="PANTHER" id="PTHR46111">
    <property type="entry name" value="RIBOSOMAL RNA SMALL SUBUNIT METHYLTRANSFERASE I"/>
    <property type="match status" value="1"/>
</dbReference>
<reference evidence="7 8" key="1">
    <citation type="journal article" date="2018" name="Nat. Biotechnol.">
        <title>A standardized bacterial taxonomy based on genome phylogeny substantially revises the tree of life.</title>
        <authorList>
            <person name="Parks D.H."/>
            <person name="Chuvochina M."/>
            <person name="Waite D.W."/>
            <person name="Rinke C."/>
            <person name="Skarshewski A."/>
            <person name="Chaumeil P.A."/>
            <person name="Hugenholtz P."/>
        </authorList>
    </citation>
    <scope>NUCLEOTIDE SEQUENCE [LARGE SCALE GENOMIC DNA]</scope>
    <source>
        <strain evidence="7">UBA11482</strain>
    </source>
</reference>
<keyword evidence="5" id="KW-0949">S-adenosyl-L-methionine</keyword>
<dbReference type="CDD" id="cd11649">
    <property type="entry name" value="RsmI_like"/>
    <property type="match status" value="1"/>
</dbReference>
<dbReference type="InterPro" id="IPR008189">
    <property type="entry name" value="rRNA_ssu_MeTfrase_I"/>
</dbReference>
<dbReference type="InterPro" id="IPR014777">
    <property type="entry name" value="4pyrrole_Mease_sub1"/>
</dbReference>
<dbReference type="Gene3D" id="3.40.1010.10">
    <property type="entry name" value="Cobalt-precorrin-4 Transmethylase, Domain 1"/>
    <property type="match status" value="1"/>
</dbReference>